<dbReference type="EMBL" id="JAQQWN010000009">
    <property type="protein sequence ID" value="KAK8066854.1"/>
    <property type="molecule type" value="Genomic_DNA"/>
</dbReference>
<organism evidence="3 4">
    <name type="scientific">Apiospora hydei</name>
    <dbReference type="NCBI Taxonomy" id="1337664"/>
    <lineage>
        <taxon>Eukaryota</taxon>
        <taxon>Fungi</taxon>
        <taxon>Dikarya</taxon>
        <taxon>Ascomycota</taxon>
        <taxon>Pezizomycotina</taxon>
        <taxon>Sordariomycetes</taxon>
        <taxon>Xylariomycetidae</taxon>
        <taxon>Amphisphaeriales</taxon>
        <taxon>Apiosporaceae</taxon>
        <taxon>Apiospora</taxon>
    </lineage>
</organism>
<accession>A0ABR1V6L6</accession>
<proteinExistence type="predicted"/>
<evidence type="ECO:0000256" key="2">
    <source>
        <dbReference type="SAM" id="SignalP"/>
    </source>
</evidence>
<feature type="region of interest" description="Disordered" evidence="1">
    <location>
        <begin position="25"/>
        <end position="65"/>
    </location>
</feature>
<name>A0ABR1V6L6_9PEZI</name>
<comment type="caution">
    <text evidence="3">The sequence shown here is derived from an EMBL/GenBank/DDBJ whole genome shotgun (WGS) entry which is preliminary data.</text>
</comment>
<sequence length="217" mass="22643">MRTAVFAALAFGGLVATSIASPIEASVPEPEPEPQVETQRYNDDYGYQGGALERHPGQRRQRRRPGRALGVVGQIAPQLGAVTSLLDNIPIFGKGKPYSYAAAAAAAGRDLEPVEAEGYGKGNGGYKPKCGKLCVFDLVGQIVLQVHGLVFQTVGTCGLGFVFQYLNPMVLVLIKTLTSFDLVIGGIVESVQGPLNQMLGKLGSGLIGGLPGIGGGY</sequence>
<protein>
    <submittedName>
        <fullName evidence="3">Uncharacterized protein</fullName>
    </submittedName>
</protein>
<keyword evidence="2" id="KW-0732">Signal</keyword>
<gene>
    <name evidence="3" type="ORF">PG997_013601</name>
</gene>
<reference evidence="3 4" key="1">
    <citation type="submission" date="2023-01" db="EMBL/GenBank/DDBJ databases">
        <title>Analysis of 21 Apiospora genomes using comparative genomics revels a genus with tremendous synthesis potential of carbohydrate active enzymes and secondary metabolites.</title>
        <authorList>
            <person name="Sorensen T."/>
        </authorList>
    </citation>
    <scope>NUCLEOTIDE SEQUENCE [LARGE SCALE GENOMIC DNA]</scope>
    <source>
        <strain evidence="3 4">CBS 114990</strain>
    </source>
</reference>
<dbReference type="Proteomes" id="UP001433268">
    <property type="component" value="Unassembled WGS sequence"/>
</dbReference>
<dbReference type="RefSeq" id="XP_066663607.1">
    <property type="nucleotide sequence ID" value="XM_066817915.1"/>
</dbReference>
<evidence type="ECO:0000256" key="1">
    <source>
        <dbReference type="SAM" id="MobiDB-lite"/>
    </source>
</evidence>
<keyword evidence="4" id="KW-1185">Reference proteome</keyword>
<dbReference type="GeneID" id="92050975"/>
<feature type="chain" id="PRO_5046499431" evidence="2">
    <location>
        <begin position="21"/>
        <end position="217"/>
    </location>
</feature>
<evidence type="ECO:0000313" key="3">
    <source>
        <dbReference type="EMBL" id="KAK8066854.1"/>
    </source>
</evidence>
<evidence type="ECO:0000313" key="4">
    <source>
        <dbReference type="Proteomes" id="UP001433268"/>
    </source>
</evidence>
<feature type="signal peptide" evidence="2">
    <location>
        <begin position="1"/>
        <end position="20"/>
    </location>
</feature>